<organism evidence="2">
    <name type="scientific">Streptomyces sp. NBC_00180</name>
    <dbReference type="NCBI Taxonomy" id="2903632"/>
    <lineage>
        <taxon>Bacteria</taxon>
        <taxon>Bacillati</taxon>
        <taxon>Actinomycetota</taxon>
        <taxon>Actinomycetes</taxon>
        <taxon>Kitasatosporales</taxon>
        <taxon>Streptomycetaceae</taxon>
        <taxon>Streptomyces</taxon>
    </lineage>
</organism>
<gene>
    <name evidence="2" type="ORF">OG477_26650</name>
</gene>
<evidence type="ECO:0000256" key="1">
    <source>
        <dbReference type="SAM" id="MobiDB-lite"/>
    </source>
</evidence>
<protein>
    <submittedName>
        <fullName evidence="2">Uncharacterized protein</fullName>
    </submittedName>
</protein>
<accession>A0AAU1I4I8</accession>
<feature type="compositionally biased region" description="Polar residues" evidence="1">
    <location>
        <begin position="78"/>
        <end position="94"/>
    </location>
</feature>
<dbReference type="EMBL" id="CP108140">
    <property type="protein sequence ID" value="WTP88709.1"/>
    <property type="molecule type" value="Genomic_DNA"/>
</dbReference>
<proteinExistence type="predicted"/>
<name>A0AAU1I4I8_9ACTN</name>
<reference evidence="2" key="1">
    <citation type="submission" date="2022-10" db="EMBL/GenBank/DDBJ databases">
        <title>The complete genomes of actinobacterial strains from the NBC collection.</title>
        <authorList>
            <person name="Joergensen T.S."/>
            <person name="Alvarez Arevalo M."/>
            <person name="Sterndorff E.B."/>
            <person name="Faurdal D."/>
            <person name="Vuksanovic O."/>
            <person name="Mourched A.-S."/>
            <person name="Charusanti P."/>
            <person name="Shaw S."/>
            <person name="Blin K."/>
            <person name="Weber T."/>
        </authorList>
    </citation>
    <scope>NUCLEOTIDE SEQUENCE</scope>
    <source>
        <strain evidence="2">NBC 00180</strain>
    </source>
</reference>
<feature type="region of interest" description="Disordered" evidence="1">
    <location>
        <begin position="71"/>
        <end position="111"/>
    </location>
</feature>
<dbReference type="AlphaFoldDB" id="A0AAU1I4I8"/>
<evidence type="ECO:0000313" key="2">
    <source>
        <dbReference type="EMBL" id="WTP88709.1"/>
    </source>
</evidence>
<feature type="compositionally biased region" description="Gly residues" evidence="1">
    <location>
        <begin position="97"/>
        <end position="111"/>
    </location>
</feature>
<sequence>MNELLTANDLERSGRAMERLDAREEAEFERMLAEAQTPQERAYLVKALAAGYDVKEVGEFRDKIHGKDPDWLQRHLTPVTTAGDSMNDEGVNTSGPDEGGGDSGVDGGGDGTQTFTFQAVAAGTTKIKMSYCVLGDCPGGDDRTATGSPGNDPAYFIYTVTVR</sequence>